<keyword evidence="1" id="KW-1133">Transmembrane helix</keyword>
<feature type="chain" id="PRO_5043528516" description="Ig-like domain-containing protein" evidence="2">
    <location>
        <begin position="18"/>
        <end position="407"/>
    </location>
</feature>
<feature type="signal peptide" evidence="2">
    <location>
        <begin position="1"/>
        <end position="17"/>
    </location>
</feature>
<dbReference type="AlphaFoldDB" id="A0AAV4ACW0"/>
<accession>A0AAV4ACW0</accession>
<comment type="caution">
    <text evidence="3">The sequence shown here is derived from an EMBL/GenBank/DDBJ whole genome shotgun (WGS) entry which is preliminary data.</text>
</comment>
<evidence type="ECO:0000256" key="1">
    <source>
        <dbReference type="SAM" id="Phobius"/>
    </source>
</evidence>
<evidence type="ECO:0000313" key="3">
    <source>
        <dbReference type="EMBL" id="GFO04378.1"/>
    </source>
</evidence>
<keyword evidence="1" id="KW-0812">Transmembrane</keyword>
<sequence>MVFVLIVCLPLIPLVDTRKPNISIEFHDTSILHFGRPVDFKCSACLEISGNLSWIIIDKSSANEQTVPLTDPRVTFSSVRTRQCPNMMESALRLDATKKLQLQDIACEAYLILNNNITNQRRSINPPFTIVEGPQKPSLKVYYHEPPSTILLNEELVAYCVACLGVYNTITWRLLNASDEPVPNENLLGLLTLEEKNTKGNLRIAFLYIIVSGPNQSYHYQWPPFPRNIHISDTSLHLHVIRPVYNQSNCGTKVTSILTLMVSLDLHNKRLACLSYNRTDIDGFNITDISELFFVSVPNNEKAPGLHFSVKALVWIVAAVVIFVLAQQITNFTSSRTGEEGDSDQQRMETLKRQRLLSQIKVRKTLVPTQDNPQARASMLPVKLKDRLHDIYTQRLETWTWSEATQQ</sequence>
<keyword evidence="2" id="KW-0732">Signal</keyword>
<gene>
    <name evidence="3" type="ORF">PoB_003088300</name>
</gene>
<evidence type="ECO:0008006" key="5">
    <source>
        <dbReference type="Google" id="ProtNLM"/>
    </source>
</evidence>
<name>A0AAV4ACW0_9GAST</name>
<organism evidence="3 4">
    <name type="scientific">Plakobranchus ocellatus</name>
    <dbReference type="NCBI Taxonomy" id="259542"/>
    <lineage>
        <taxon>Eukaryota</taxon>
        <taxon>Metazoa</taxon>
        <taxon>Spiralia</taxon>
        <taxon>Lophotrochozoa</taxon>
        <taxon>Mollusca</taxon>
        <taxon>Gastropoda</taxon>
        <taxon>Heterobranchia</taxon>
        <taxon>Euthyneura</taxon>
        <taxon>Panpulmonata</taxon>
        <taxon>Sacoglossa</taxon>
        <taxon>Placobranchoidea</taxon>
        <taxon>Plakobranchidae</taxon>
        <taxon>Plakobranchus</taxon>
    </lineage>
</organism>
<dbReference type="Proteomes" id="UP000735302">
    <property type="component" value="Unassembled WGS sequence"/>
</dbReference>
<keyword evidence="4" id="KW-1185">Reference proteome</keyword>
<protein>
    <recommendedName>
        <fullName evidence="5">Ig-like domain-containing protein</fullName>
    </recommendedName>
</protein>
<dbReference type="EMBL" id="BLXT01003739">
    <property type="protein sequence ID" value="GFO04378.1"/>
    <property type="molecule type" value="Genomic_DNA"/>
</dbReference>
<proteinExistence type="predicted"/>
<evidence type="ECO:0000313" key="4">
    <source>
        <dbReference type="Proteomes" id="UP000735302"/>
    </source>
</evidence>
<keyword evidence="1" id="KW-0472">Membrane</keyword>
<feature type="transmembrane region" description="Helical" evidence="1">
    <location>
        <begin position="306"/>
        <end position="326"/>
    </location>
</feature>
<evidence type="ECO:0000256" key="2">
    <source>
        <dbReference type="SAM" id="SignalP"/>
    </source>
</evidence>
<reference evidence="3 4" key="1">
    <citation type="journal article" date="2021" name="Elife">
        <title>Chloroplast acquisition without the gene transfer in kleptoplastic sea slugs, Plakobranchus ocellatus.</title>
        <authorList>
            <person name="Maeda T."/>
            <person name="Takahashi S."/>
            <person name="Yoshida T."/>
            <person name="Shimamura S."/>
            <person name="Takaki Y."/>
            <person name="Nagai Y."/>
            <person name="Toyoda A."/>
            <person name="Suzuki Y."/>
            <person name="Arimoto A."/>
            <person name="Ishii H."/>
            <person name="Satoh N."/>
            <person name="Nishiyama T."/>
            <person name="Hasebe M."/>
            <person name="Maruyama T."/>
            <person name="Minagawa J."/>
            <person name="Obokata J."/>
            <person name="Shigenobu S."/>
        </authorList>
    </citation>
    <scope>NUCLEOTIDE SEQUENCE [LARGE SCALE GENOMIC DNA]</scope>
</reference>